<keyword evidence="4" id="KW-0552">Olfaction</keyword>
<protein>
    <recommendedName>
        <fullName evidence="12">Odorant receptor</fullName>
    </recommendedName>
</protein>
<name>A0AAD8E6R9_DIPPU</name>
<feature type="transmembrane region" description="Helical" evidence="9">
    <location>
        <begin position="49"/>
        <end position="70"/>
    </location>
</feature>
<reference evidence="10" key="1">
    <citation type="journal article" date="2023" name="IScience">
        <title>Live-bearing cockroach genome reveals convergent evolutionary mechanisms linked to viviparity in insects and beyond.</title>
        <authorList>
            <person name="Fouks B."/>
            <person name="Harrison M.C."/>
            <person name="Mikhailova A.A."/>
            <person name="Marchal E."/>
            <person name="English S."/>
            <person name="Carruthers M."/>
            <person name="Jennings E.C."/>
            <person name="Chiamaka E.L."/>
            <person name="Frigard R.A."/>
            <person name="Pippel M."/>
            <person name="Attardo G.M."/>
            <person name="Benoit J.B."/>
            <person name="Bornberg-Bauer E."/>
            <person name="Tobe S.S."/>
        </authorList>
    </citation>
    <scope>NUCLEOTIDE SEQUENCE</scope>
    <source>
        <strain evidence="10">Stay&amp;Tobe</strain>
    </source>
</reference>
<feature type="transmembrane region" description="Helical" evidence="9">
    <location>
        <begin position="282"/>
        <end position="303"/>
    </location>
</feature>
<keyword evidence="5 9" id="KW-1133">Transmembrane helix</keyword>
<keyword evidence="8" id="KW-0807">Transducer</keyword>
<gene>
    <name evidence="10" type="ORF">L9F63_004923</name>
</gene>
<dbReference type="GO" id="GO:0007165">
    <property type="term" value="P:signal transduction"/>
    <property type="evidence" value="ECO:0007669"/>
    <property type="project" value="UniProtKB-KW"/>
</dbReference>
<evidence type="ECO:0000256" key="7">
    <source>
        <dbReference type="ARBA" id="ARBA00023170"/>
    </source>
</evidence>
<evidence type="ECO:0000256" key="5">
    <source>
        <dbReference type="ARBA" id="ARBA00022989"/>
    </source>
</evidence>
<keyword evidence="11" id="KW-1185">Reference proteome</keyword>
<organism evidence="10 11">
    <name type="scientific">Diploptera punctata</name>
    <name type="common">Pacific beetle cockroach</name>
    <dbReference type="NCBI Taxonomy" id="6984"/>
    <lineage>
        <taxon>Eukaryota</taxon>
        <taxon>Metazoa</taxon>
        <taxon>Ecdysozoa</taxon>
        <taxon>Arthropoda</taxon>
        <taxon>Hexapoda</taxon>
        <taxon>Insecta</taxon>
        <taxon>Pterygota</taxon>
        <taxon>Neoptera</taxon>
        <taxon>Polyneoptera</taxon>
        <taxon>Dictyoptera</taxon>
        <taxon>Blattodea</taxon>
        <taxon>Blaberoidea</taxon>
        <taxon>Blaberidae</taxon>
        <taxon>Diplopterinae</taxon>
        <taxon>Diploptera</taxon>
    </lineage>
</organism>
<evidence type="ECO:0000313" key="10">
    <source>
        <dbReference type="EMBL" id="KAJ9578864.1"/>
    </source>
</evidence>
<keyword evidence="7" id="KW-0675">Receptor</keyword>
<keyword evidence="3 9" id="KW-0812">Transmembrane</keyword>
<dbReference type="InterPro" id="IPR004117">
    <property type="entry name" value="7tm6_olfct_rcpt"/>
</dbReference>
<comment type="caution">
    <text evidence="10">The sequence shown here is derived from an EMBL/GenBank/DDBJ whole genome shotgun (WGS) entry which is preliminary data.</text>
</comment>
<feature type="transmembrane region" description="Helical" evidence="9">
    <location>
        <begin position="209"/>
        <end position="235"/>
    </location>
</feature>
<evidence type="ECO:0000256" key="4">
    <source>
        <dbReference type="ARBA" id="ARBA00022725"/>
    </source>
</evidence>
<evidence type="ECO:0000256" key="8">
    <source>
        <dbReference type="ARBA" id="ARBA00023224"/>
    </source>
</evidence>
<evidence type="ECO:0000256" key="1">
    <source>
        <dbReference type="ARBA" id="ARBA00004141"/>
    </source>
</evidence>
<keyword evidence="6 9" id="KW-0472">Membrane</keyword>
<dbReference type="PANTHER" id="PTHR21137">
    <property type="entry name" value="ODORANT RECEPTOR"/>
    <property type="match status" value="1"/>
</dbReference>
<dbReference type="GO" id="GO:0005549">
    <property type="term" value="F:odorant binding"/>
    <property type="evidence" value="ECO:0007669"/>
    <property type="project" value="InterPro"/>
</dbReference>
<dbReference type="PANTHER" id="PTHR21137:SF44">
    <property type="entry name" value="ODORANT RECEPTOR 13A-RELATED"/>
    <property type="match status" value="1"/>
</dbReference>
<evidence type="ECO:0008006" key="12">
    <source>
        <dbReference type="Google" id="ProtNLM"/>
    </source>
</evidence>
<dbReference type="GO" id="GO:0005886">
    <property type="term" value="C:plasma membrane"/>
    <property type="evidence" value="ECO:0007669"/>
    <property type="project" value="TreeGrafter"/>
</dbReference>
<dbReference type="GO" id="GO:0004984">
    <property type="term" value="F:olfactory receptor activity"/>
    <property type="evidence" value="ECO:0007669"/>
    <property type="project" value="InterPro"/>
</dbReference>
<comment type="subcellular location">
    <subcellularLocation>
        <location evidence="1">Membrane</location>
        <topology evidence="1">Multi-pass membrane protein</topology>
    </subcellularLocation>
</comment>
<accession>A0AAD8E6R9</accession>
<feature type="transmembrane region" description="Helical" evidence="9">
    <location>
        <begin position="82"/>
        <end position="101"/>
    </location>
</feature>
<dbReference type="AlphaFoldDB" id="A0AAD8E6R9"/>
<feature type="non-terminal residue" evidence="10">
    <location>
        <position position="370"/>
    </location>
</feature>
<dbReference type="Proteomes" id="UP001233999">
    <property type="component" value="Unassembled WGS sequence"/>
</dbReference>
<evidence type="ECO:0000256" key="9">
    <source>
        <dbReference type="SAM" id="Phobius"/>
    </source>
</evidence>
<evidence type="ECO:0000313" key="11">
    <source>
        <dbReference type="Proteomes" id="UP001233999"/>
    </source>
</evidence>
<reference evidence="10" key="2">
    <citation type="submission" date="2023-05" db="EMBL/GenBank/DDBJ databases">
        <authorList>
            <person name="Fouks B."/>
        </authorList>
    </citation>
    <scope>NUCLEOTIDE SEQUENCE</scope>
    <source>
        <strain evidence="10">Stay&amp;Tobe</strain>
        <tissue evidence="10">Testes</tissue>
    </source>
</reference>
<dbReference type="Pfam" id="PF02949">
    <property type="entry name" value="7tm_6"/>
    <property type="match status" value="1"/>
</dbReference>
<keyword evidence="2" id="KW-0716">Sensory transduction</keyword>
<sequence>MDLLSPKMIKLFGIEPERGIKEFLNYNISRLRYLGIWRWNVPHFMLNRAFACLQIISLAFFAISSAISGYYNRSDLDHLTKITISVVFITLLIFKNIYLIVRMDKVYRLINQLENEFFTPVRQPTTEQLAIVNKYGARAKFFTIMRSNLALGIITFWLLAPIKDVLTAYATDIIEDETHNNISAEFILPFEGYYPYDVKYNILNYVLTYMWHVFCGLTVFIGMPAWDMLFVSIFIHTSGHFRALQHVLFNLERDSQKVKSFSTTNSQPLKKCSMFVKHLEEVLSPVMLMQLMASVIAFCVIGFQMSVVSIKTHSERVLNAAYHCEWYATDMRFRKNLRLLMERAKRPIKLTAGGFSHLTLEGFASVSTGT</sequence>
<evidence type="ECO:0000256" key="2">
    <source>
        <dbReference type="ARBA" id="ARBA00022606"/>
    </source>
</evidence>
<proteinExistence type="predicted"/>
<evidence type="ECO:0000256" key="3">
    <source>
        <dbReference type="ARBA" id="ARBA00022692"/>
    </source>
</evidence>
<dbReference type="EMBL" id="JASPKZ010008857">
    <property type="protein sequence ID" value="KAJ9578864.1"/>
    <property type="molecule type" value="Genomic_DNA"/>
</dbReference>
<evidence type="ECO:0000256" key="6">
    <source>
        <dbReference type="ARBA" id="ARBA00023136"/>
    </source>
</evidence>